<evidence type="ECO:0000313" key="2">
    <source>
        <dbReference type="Proteomes" id="UP000712281"/>
    </source>
</evidence>
<gene>
    <name evidence="1" type="ORF">F2Q68_00025031</name>
</gene>
<reference evidence="1" key="1">
    <citation type="submission" date="2019-12" db="EMBL/GenBank/DDBJ databases">
        <title>Genome sequencing and annotation of Brassica cretica.</title>
        <authorList>
            <person name="Studholme D.J."/>
            <person name="Sarris P.F."/>
        </authorList>
    </citation>
    <scope>NUCLEOTIDE SEQUENCE</scope>
    <source>
        <strain evidence="1">PFS-001/15</strain>
        <tissue evidence="1">Leaf</tissue>
    </source>
</reference>
<protein>
    <submittedName>
        <fullName evidence="1">Uncharacterized protein</fullName>
    </submittedName>
</protein>
<dbReference type="Proteomes" id="UP000712281">
    <property type="component" value="Unassembled WGS sequence"/>
</dbReference>
<dbReference type="EMBL" id="QGKW02001911">
    <property type="protein sequence ID" value="KAF2569304.1"/>
    <property type="molecule type" value="Genomic_DNA"/>
</dbReference>
<comment type="caution">
    <text evidence="1">The sequence shown here is derived from an EMBL/GenBank/DDBJ whole genome shotgun (WGS) entry which is preliminary data.</text>
</comment>
<accession>A0A8S9IHU0</accession>
<organism evidence="1 2">
    <name type="scientific">Brassica cretica</name>
    <name type="common">Mustard</name>
    <dbReference type="NCBI Taxonomy" id="69181"/>
    <lineage>
        <taxon>Eukaryota</taxon>
        <taxon>Viridiplantae</taxon>
        <taxon>Streptophyta</taxon>
        <taxon>Embryophyta</taxon>
        <taxon>Tracheophyta</taxon>
        <taxon>Spermatophyta</taxon>
        <taxon>Magnoliopsida</taxon>
        <taxon>eudicotyledons</taxon>
        <taxon>Gunneridae</taxon>
        <taxon>Pentapetalae</taxon>
        <taxon>rosids</taxon>
        <taxon>malvids</taxon>
        <taxon>Brassicales</taxon>
        <taxon>Brassicaceae</taxon>
        <taxon>Brassiceae</taxon>
        <taxon>Brassica</taxon>
    </lineage>
</organism>
<name>A0A8S9IHU0_BRACR</name>
<sequence>MPLDNGRGGKLLAVCVSREEGGAAVHASRHVEHEVEAWCYLTFDQAMLKDKWSQGAAAHASGAMRSDTRAATRLVHDWLLAVFENSYSADFESAPGEVFFKSREISSSGDQFKNRLDVGLLGKVKKGSDRRSWVWGQGHGQPKTVSYDQLIAELFSFRFPLLGSWIIAGGQLANAECLDDIAKLWIVRFSIRYILADSICVTHNARHIWGEPLALDFLGWDSEGLYLLVGDCNSLSNARLLTPHSLLFSGDQYKSIGSIIGTVGSCQTDQEREVSIILGNLTIQVRSGMIQVMSGLAFGVKSGTIQVKSGLIQVKFGSVVNFGLSRWLGRTHTGLVRSVFRTWTWLKLHSGCKWVEAVHGSIVLGGTARKANLG</sequence>
<proteinExistence type="predicted"/>
<dbReference type="AlphaFoldDB" id="A0A8S9IHU0"/>
<evidence type="ECO:0000313" key="1">
    <source>
        <dbReference type="EMBL" id="KAF2569304.1"/>
    </source>
</evidence>